<evidence type="ECO:0000259" key="3">
    <source>
        <dbReference type="Pfam" id="PF05004"/>
    </source>
</evidence>
<dbReference type="AlphaFoldDB" id="A0A9P7YBJ6"/>
<comment type="caution">
    <text evidence="4">The sequence shown here is derived from an EMBL/GenBank/DDBJ whole genome shotgun (WGS) entry which is preliminary data.</text>
</comment>
<dbReference type="Proteomes" id="UP000824998">
    <property type="component" value="Unassembled WGS sequence"/>
</dbReference>
<evidence type="ECO:0000256" key="2">
    <source>
        <dbReference type="SAM" id="MobiDB-lite"/>
    </source>
</evidence>
<dbReference type="Pfam" id="PF05004">
    <property type="entry name" value="IFRD"/>
    <property type="match status" value="1"/>
</dbReference>
<dbReference type="SUPFAM" id="SSF48371">
    <property type="entry name" value="ARM repeat"/>
    <property type="match status" value="1"/>
</dbReference>
<reference evidence="4" key="1">
    <citation type="journal article" date="2021" name="IMA Fungus">
        <title>Genomic characterization of three marine fungi, including Emericellopsis atlantica sp. nov. with signatures of a generalist lifestyle and marine biomass degradation.</title>
        <authorList>
            <person name="Hagestad O.C."/>
            <person name="Hou L."/>
            <person name="Andersen J.H."/>
            <person name="Hansen E.H."/>
            <person name="Altermark B."/>
            <person name="Li C."/>
            <person name="Kuhnert E."/>
            <person name="Cox R.J."/>
            <person name="Crous P.W."/>
            <person name="Spatafora J.W."/>
            <person name="Lail K."/>
            <person name="Amirebrahimi M."/>
            <person name="Lipzen A."/>
            <person name="Pangilinan J."/>
            <person name="Andreopoulos W."/>
            <person name="Hayes R.D."/>
            <person name="Ng V."/>
            <person name="Grigoriev I.V."/>
            <person name="Jackson S.A."/>
            <person name="Sutton T.D.S."/>
            <person name="Dobson A.D.W."/>
            <person name="Rama T."/>
        </authorList>
    </citation>
    <scope>NUCLEOTIDE SEQUENCE</scope>
    <source>
        <strain evidence="4">TRa018bII</strain>
    </source>
</reference>
<dbReference type="PANTHER" id="PTHR12354:SF1">
    <property type="entry name" value="INTERFERON-RELATED DEVELOPMENTAL REGULATOR 1"/>
    <property type="match status" value="1"/>
</dbReference>
<organism evidence="4 5">
    <name type="scientific">Amylocarpus encephaloides</name>
    <dbReference type="NCBI Taxonomy" id="45428"/>
    <lineage>
        <taxon>Eukaryota</taxon>
        <taxon>Fungi</taxon>
        <taxon>Dikarya</taxon>
        <taxon>Ascomycota</taxon>
        <taxon>Pezizomycotina</taxon>
        <taxon>Leotiomycetes</taxon>
        <taxon>Helotiales</taxon>
        <taxon>Helotiales incertae sedis</taxon>
        <taxon>Amylocarpus</taxon>
    </lineage>
</organism>
<protein>
    <submittedName>
        <fullName evidence="4">Interferon-related developmental regulator-domain-containing protein</fullName>
    </submittedName>
</protein>
<dbReference type="InterPro" id="IPR039777">
    <property type="entry name" value="IFRD"/>
</dbReference>
<name>A0A9P7YBJ6_9HELO</name>
<evidence type="ECO:0000313" key="4">
    <source>
        <dbReference type="EMBL" id="KAG9230873.1"/>
    </source>
</evidence>
<gene>
    <name evidence="4" type="ORF">BJ875DRAFT_138380</name>
</gene>
<dbReference type="EMBL" id="MU251638">
    <property type="protein sequence ID" value="KAG9230873.1"/>
    <property type="molecule type" value="Genomic_DNA"/>
</dbReference>
<dbReference type="Gene3D" id="1.25.10.10">
    <property type="entry name" value="Leucine-rich Repeat Variant"/>
    <property type="match status" value="1"/>
</dbReference>
<dbReference type="InterPro" id="IPR011989">
    <property type="entry name" value="ARM-like"/>
</dbReference>
<feature type="compositionally biased region" description="Low complexity" evidence="2">
    <location>
        <begin position="21"/>
        <end position="34"/>
    </location>
</feature>
<keyword evidence="5" id="KW-1185">Reference proteome</keyword>
<dbReference type="InterPro" id="IPR016024">
    <property type="entry name" value="ARM-type_fold"/>
</dbReference>
<proteinExistence type="inferred from homology"/>
<dbReference type="InterPro" id="IPR007701">
    <property type="entry name" value="Interferon-rel_develop_reg_N"/>
</dbReference>
<comment type="similarity">
    <text evidence="1">Belongs to the IFRD family.</text>
</comment>
<evidence type="ECO:0000313" key="5">
    <source>
        <dbReference type="Proteomes" id="UP000824998"/>
    </source>
</evidence>
<sequence>MHDLRRQALESKKTVSRKAQSRVSSRASSATNSRTHSRNPSRQASDDEDGNMSDSTNWSVNSIGDMLALELPEDTAEGWKESVGNLIEKIVDRKRSSVQEREENLEAYDHYFMGRYSIEALEGRTTELFPAFLKSVKTESSEKETCFALRAIAITLITIPSETAYDGLFQALKTAYTSSEFSSVKASAIHALGVAAMYGGAGDTGLEEIMDDLLEIIESDGTSIEAEDSAEVVIAACQEWGFLATSLEDIEARTESAMDAFVEQLESSDTSVQVAAGENIALLYEKSWTDREEADGPPCKDRNENAVAAIEAKYVKRYEVYRHKNQLEHTLTQLANESSRRVSKKDRKTLHSSFSDILNTVNHPALGPRFSMAMDEDGFILGSRMKLHTFAGVKMIDRWWKLLVLQALKRVLGPGFLNHYRNNEVVYESLPLDGDN</sequence>
<accession>A0A9P7YBJ6</accession>
<feature type="domain" description="Interferon-related developmental regulator N-terminal" evidence="3">
    <location>
        <begin position="65"/>
        <end position="361"/>
    </location>
</feature>
<evidence type="ECO:0000256" key="1">
    <source>
        <dbReference type="ARBA" id="ARBA00008828"/>
    </source>
</evidence>
<feature type="compositionally biased region" description="Basic and acidic residues" evidence="2">
    <location>
        <begin position="1"/>
        <end position="13"/>
    </location>
</feature>
<feature type="region of interest" description="Disordered" evidence="2">
    <location>
        <begin position="1"/>
        <end position="57"/>
    </location>
</feature>
<dbReference type="PANTHER" id="PTHR12354">
    <property type="entry name" value="INTERFERON-RELATED DEVELOPMENTAL REGULATOR"/>
    <property type="match status" value="1"/>
</dbReference>
<dbReference type="OrthoDB" id="18978at2759"/>